<evidence type="ECO:0000256" key="18">
    <source>
        <dbReference type="ARBA" id="ARBA00023180"/>
    </source>
</evidence>
<dbReference type="OrthoDB" id="9018825at2759"/>
<dbReference type="HOGENOM" id="CLU_042162_2_0_1"/>
<evidence type="ECO:0000256" key="21">
    <source>
        <dbReference type="ARBA" id="ARBA00023329"/>
    </source>
</evidence>
<feature type="coiled-coil region" evidence="24">
    <location>
        <begin position="45"/>
        <end position="93"/>
    </location>
</feature>
<keyword evidence="15" id="KW-0496">Mitochondrion</keyword>
<dbReference type="CTD" id="1191"/>
<evidence type="ECO:0000256" key="10">
    <source>
        <dbReference type="ARBA" id="ARBA00022490"/>
    </source>
</evidence>
<dbReference type="Pfam" id="PF01093">
    <property type="entry name" value="Clusterin"/>
    <property type="match status" value="1"/>
</dbReference>
<evidence type="ECO:0000256" key="19">
    <source>
        <dbReference type="ARBA" id="ARBA00023186"/>
    </source>
</evidence>
<keyword evidence="24" id="KW-0175">Coiled coil</keyword>
<dbReference type="GO" id="GO:0042583">
    <property type="term" value="C:chromaffin granule"/>
    <property type="evidence" value="ECO:0007669"/>
    <property type="project" value="UniProtKB-SubCell"/>
</dbReference>
<feature type="chain" id="PRO_5005153445" description="Clusterin" evidence="22">
    <location>
        <begin position="22"/>
        <end position="449"/>
    </location>
</feature>
<evidence type="ECO:0000256" key="24">
    <source>
        <dbReference type="SAM" id="Coils"/>
    </source>
</evidence>
<evidence type="ECO:0000256" key="9">
    <source>
        <dbReference type="ARBA" id="ARBA00020334"/>
    </source>
</evidence>
<reference evidence="27" key="1">
    <citation type="submission" date="2010-09" db="EMBL/GenBank/DDBJ databases">
        <title>Gene structures in African mole-rats.</title>
        <authorList>
            <person name="Szafranski K."/>
            <person name="Petzold A."/>
            <person name="Groth M."/>
            <person name="Huse K."/>
            <person name="Hildebrandt T.B."/>
            <person name="Buffenstein R."/>
            <person name="Garcia-Montero A."/>
            <person name="Dammann P."/>
            <person name="Burda H."/>
            <person name="Platzer M."/>
        </authorList>
    </citation>
    <scope>NUCLEOTIDE SEQUENCE</scope>
    <source>
        <tissue evidence="27">Kidney</tissue>
    </source>
</reference>
<dbReference type="InterPro" id="IPR000753">
    <property type="entry name" value="Clusterin-like"/>
</dbReference>
<evidence type="ECO:0000256" key="12">
    <source>
        <dbReference type="ARBA" id="ARBA00022729"/>
    </source>
</evidence>
<dbReference type="InterPro" id="IPR033986">
    <property type="entry name" value="Clusterin_CS"/>
</dbReference>
<dbReference type="GO" id="GO:0042981">
    <property type="term" value="P:regulation of apoptotic process"/>
    <property type="evidence" value="ECO:0007669"/>
    <property type="project" value="TreeGrafter"/>
</dbReference>
<evidence type="ECO:0000259" key="25">
    <source>
        <dbReference type="SMART" id="SM00030"/>
    </source>
</evidence>
<dbReference type="SMART" id="SM00030">
    <property type="entry name" value="CLb"/>
    <property type="match status" value="1"/>
</dbReference>
<dbReference type="GO" id="GO:0005783">
    <property type="term" value="C:endoplasmic reticulum"/>
    <property type="evidence" value="ECO:0007669"/>
    <property type="project" value="UniProtKB-SubCell"/>
</dbReference>
<keyword evidence="14" id="KW-0832">Ubl conjugation</keyword>
<evidence type="ECO:0000313" key="27">
    <source>
        <dbReference type="EMBL" id="ADP20553.1"/>
    </source>
</evidence>
<keyword evidence="10" id="KW-0963">Cytoplasm</keyword>
<evidence type="ECO:0000256" key="4">
    <source>
        <dbReference type="ARBA" id="ARBA00004346"/>
    </source>
</evidence>
<dbReference type="GO" id="GO:0032436">
    <property type="term" value="P:positive regulation of proteasomal ubiquitin-dependent protein catabolic process"/>
    <property type="evidence" value="ECO:0007669"/>
    <property type="project" value="TreeGrafter"/>
</dbReference>
<evidence type="ECO:0000256" key="16">
    <source>
        <dbReference type="ARBA" id="ARBA00023136"/>
    </source>
</evidence>
<dbReference type="AlphaFoldDB" id="G4WF75"/>
<keyword evidence="20" id="KW-0539">Nucleus</keyword>
<evidence type="ECO:0000256" key="2">
    <source>
        <dbReference type="ARBA" id="ARBA00004240"/>
    </source>
</evidence>
<keyword evidence="18" id="KW-0325">Glycoprotein</keyword>
<comment type="subunit">
    <text evidence="22">Antiparallel disulfide-linked heterodimer of an alpha chain and a beta chain. Self-associates and forms higher oligomers.</text>
</comment>
<dbReference type="PROSITE" id="PS00492">
    <property type="entry name" value="CLUSTERIN_1"/>
    <property type="match status" value="1"/>
</dbReference>
<evidence type="ECO:0000256" key="3">
    <source>
        <dbReference type="ARBA" id="ARBA00004248"/>
    </source>
</evidence>
<evidence type="ECO:0000256" key="5">
    <source>
        <dbReference type="ARBA" id="ARBA00004514"/>
    </source>
</evidence>
<keyword evidence="17" id="KW-1015">Disulfide bond</keyword>
<dbReference type="SMART" id="SM00035">
    <property type="entry name" value="CLa"/>
    <property type="match status" value="1"/>
</dbReference>
<dbReference type="GO" id="GO:0005634">
    <property type="term" value="C:nucleus"/>
    <property type="evidence" value="ECO:0007669"/>
    <property type="project" value="UniProtKB-SubCell"/>
</dbReference>
<evidence type="ECO:0000259" key="26">
    <source>
        <dbReference type="SMART" id="SM00035"/>
    </source>
</evidence>
<keyword evidence="12 22" id="KW-0732">Signal</keyword>
<dbReference type="GeneID" id="100734772"/>
<keyword evidence="16" id="KW-0472">Membrane</keyword>
<organism evidence="27">
    <name type="scientific">Cavia porcellus</name>
    <name type="common">Guinea pig</name>
    <dbReference type="NCBI Taxonomy" id="10141"/>
    <lineage>
        <taxon>Eukaryota</taxon>
        <taxon>Metazoa</taxon>
        <taxon>Chordata</taxon>
        <taxon>Craniata</taxon>
        <taxon>Vertebrata</taxon>
        <taxon>Euteleostomi</taxon>
        <taxon>Mammalia</taxon>
        <taxon>Eutheria</taxon>
        <taxon>Euarchontoglires</taxon>
        <taxon>Glires</taxon>
        <taxon>Rodentia</taxon>
        <taxon>Hystricomorpha</taxon>
        <taxon>Caviidae</taxon>
        <taxon>Cavia</taxon>
    </lineage>
</organism>
<dbReference type="PROSITE" id="PS00493">
    <property type="entry name" value="CLUSTERIN_2"/>
    <property type="match status" value="1"/>
</dbReference>
<comment type="subcellular location">
    <subcellularLocation>
        <location evidence="5">Cytoplasm</location>
        <location evidence="5">Cytosol</location>
    </subcellularLocation>
    <subcellularLocation>
        <location evidence="6">Cytoplasm</location>
        <location evidence="6">Perinuclear region</location>
    </subcellularLocation>
    <subcellularLocation>
        <location evidence="3">Cytoplasmic vesicle</location>
        <location evidence="3">Secretory vesicle</location>
        <location evidence="3">Chromaffin granule</location>
    </subcellularLocation>
    <subcellularLocation>
        <location evidence="2">Endoplasmic reticulum</location>
    </subcellularLocation>
    <subcellularLocation>
        <location evidence="4">Mitochondrion membrane</location>
        <topology evidence="4">Peripheral membrane protein</topology>
        <orientation evidence="4">Cytoplasmic side</orientation>
    </subcellularLocation>
    <subcellularLocation>
        <location evidence="1">Nucleus</location>
    </subcellularLocation>
    <subcellularLocation>
        <location evidence="7 22">Secreted</location>
    </subcellularLocation>
</comment>
<feature type="domain" description="Clusterin N-terminal" evidence="25">
    <location>
        <begin position="22"/>
        <end position="226"/>
    </location>
</feature>
<dbReference type="EMBL" id="HQ326651">
    <property type="protein sequence ID" value="ADP20553.1"/>
    <property type="molecule type" value="mRNA"/>
</dbReference>
<keyword evidence="21" id="KW-0968">Cytoplasmic vesicle</keyword>
<dbReference type="GO" id="GO:0005615">
    <property type="term" value="C:extracellular space"/>
    <property type="evidence" value="ECO:0007669"/>
    <property type="project" value="TreeGrafter"/>
</dbReference>
<feature type="signal peptide" evidence="22">
    <location>
        <begin position="1"/>
        <end position="21"/>
    </location>
</feature>
<evidence type="ECO:0000256" key="7">
    <source>
        <dbReference type="ARBA" id="ARBA00004613"/>
    </source>
</evidence>
<keyword evidence="11 22" id="KW-0964">Secreted</keyword>
<dbReference type="GO" id="GO:0048471">
    <property type="term" value="C:perinuclear region of cytoplasm"/>
    <property type="evidence" value="ECO:0007669"/>
    <property type="project" value="UniProtKB-SubCell"/>
</dbReference>
<evidence type="ECO:0000256" key="1">
    <source>
        <dbReference type="ARBA" id="ARBA00004123"/>
    </source>
</evidence>
<accession>G4WF75</accession>
<feature type="domain" description="Clusterin C-terminal" evidence="26">
    <location>
        <begin position="227"/>
        <end position="443"/>
    </location>
</feature>
<evidence type="ECO:0000256" key="15">
    <source>
        <dbReference type="ARBA" id="ARBA00023128"/>
    </source>
</evidence>
<evidence type="ECO:0000256" key="13">
    <source>
        <dbReference type="ARBA" id="ARBA00022824"/>
    </source>
</evidence>
<sequence>MKTLLLCVALLLATEDGRVLCDPLVSDSELQEMSNQGSKYINKEIQNAVKGVKEIKNLIEKTNEERKTLLTTLEKAKKKKEDALEETKDSELKLKALPQVCNETMMALWEECKPCLKQTCMKFYARVCRSGSGLVGRQLEEFLNQSSPAYFWMNGDRIDSLLESDRQQTHVLDAMQDSFNRVSGIMDTLFQDRFFTQEPQDTHYFSRFGLLLRWPHFLYPKSRLVRSILPLSPFGSLGFHDDMFQPFFEMIHQAQEAMEPHFHRPAFQPLGKDFTKEVPDNRTVCKEIRRNSTGCLRMKDQCEKCREILSVDCSANNPAQAKLRQELNDSLQVAELLTQKYNELLQSYQRKMFSTSSLLNQLNDQFSWVSRLANLTQGDDQAYLHVSTVSTHNSDSDTPSGATEVVVKLFDSDPITVIMPEEVSRDNPKFMDTVAEKALQEYRKKNREE</sequence>
<evidence type="ECO:0000256" key="14">
    <source>
        <dbReference type="ARBA" id="ARBA00022843"/>
    </source>
</evidence>
<dbReference type="GO" id="GO:0051787">
    <property type="term" value="F:misfolded protein binding"/>
    <property type="evidence" value="ECO:0007669"/>
    <property type="project" value="TreeGrafter"/>
</dbReference>
<protein>
    <recommendedName>
        <fullName evidence="9 22">Clusterin</fullName>
    </recommendedName>
</protein>
<dbReference type="KEGG" id="cpoc:100734772"/>
<evidence type="ECO:0000256" key="22">
    <source>
        <dbReference type="PIRNR" id="PIRNR002368"/>
    </source>
</evidence>
<keyword evidence="13" id="KW-0256">Endoplasmic reticulum</keyword>
<evidence type="ECO:0000256" key="23">
    <source>
        <dbReference type="RuleBase" id="RU000629"/>
    </source>
</evidence>
<dbReference type="InterPro" id="IPR016015">
    <property type="entry name" value="Clusterin_C"/>
</dbReference>
<dbReference type="PANTHER" id="PTHR10970:SF1">
    <property type="entry name" value="CLUSTERIN"/>
    <property type="match status" value="1"/>
</dbReference>
<dbReference type="PIRSF" id="PIRSF002368">
    <property type="entry name" value="Clusterin"/>
    <property type="match status" value="1"/>
</dbReference>
<name>G4WF75_CAVPO</name>
<dbReference type="InterPro" id="IPR016014">
    <property type="entry name" value="Clusterin_N"/>
</dbReference>
<keyword evidence="19 22" id="KW-0143">Chaperone</keyword>
<dbReference type="InterPro" id="IPR016016">
    <property type="entry name" value="Clusterin"/>
</dbReference>
<dbReference type="PANTHER" id="PTHR10970">
    <property type="entry name" value="CLUSTERIN"/>
    <property type="match status" value="1"/>
</dbReference>
<evidence type="ECO:0000256" key="17">
    <source>
        <dbReference type="ARBA" id="ARBA00023157"/>
    </source>
</evidence>
<comment type="similarity">
    <text evidence="8 22 23">Belongs to the clusterin family.</text>
</comment>
<dbReference type="GO" id="GO:0005829">
    <property type="term" value="C:cytosol"/>
    <property type="evidence" value="ECO:0007669"/>
    <property type="project" value="UniProtKB-SubCell"/>
</dbReference>
<comment type="function">
    <text evidence="22">Functions as extracellular chaperone that prevents aggregation of non native proteins. Prevents stress-induced aggregation of blood plasma proteins.</text>
</comment>
<dbReference type="GO" id="GO:0031966">
    <property type="term" value="C:mitochondrial membrane"/>
    <property type="evidence" value="ECO:0007669"/>
    <property type="project" value="UniProtKB-SubCell"/>
</dbReference>
<evidence type="ECO:0000256" key="8">
    <source>
        <dbReference type="ARBA" id="ARBA00010069"/>
    </source>
</evidence>
<evidence type="ECO:0000256" key="6">
    <source>
        <dbReference type="ARBA" id="ARBA00004556"/>
    </source>
</evidence>
<evidence type="ECO:0000256" key="20">
    <source>
        <dbReference type="ARBA" id="ARBA00023242"/>
    </source>
</evidence>
<dbReference type="RefSeq" id="NP_001268722.1">
    <property type="nucleotide sequence ID" value="NM_001281793.1"/>
</dbReference>
<evidence type="ECO:0000256" key="11">
    <source>
        <dbReference type="ARBA" id="ARBA00022525"/>
    </source>
</evidence>
<proteinExistence type="evidence at transcript level"/>